<dbReference type="Proteomes" id="UP000266144">
    <property type="component" value="Unassembled WGS sequence"/>
</dbReference>
<evidence type="ECO:0000313" key="2">
    <source>
        <dbReference type="EMBL" id="RJP78902.1"/>
    </source>
</evidence>
<protein>
    <recommendedName>
        <fullName evidence="7">Transposase</fullName>
    </recommendedName>
</protein>
<reference evidence="4 5" key="1">
    <citation type="submission" date="2018-02" db="EMBL/GenBank/DDBJ databases">
        <authorList>
            <person name="Handem S."/>
        </authorList>
    </citation>
    <scope>NUCLEOTIDE SEQUENCE [LARGE SCALE GENOMIC DNA]</scope>
    <source>
        <strain evidence="3 6">Spain2270</strain>
        <strain evidence="4">Spain3473</strain>
        <strain evidence="5">Spain939</strain>
    </source>
</reference>
<sequence length="68" mass="7727">MFLRRFSDTPFLQSYQKEISRSYTGDAFCQLLKRHSWRTVALGPKKAGAQTIAASKHPISIQEGKKTL</sequence>
<dbReference type="EMBL" id="PTQV01000077">
    <property type="protein sequence ID" value="RJP78902.1"/>
    <property type="molecule type" value="Genomic_DNA"/>
</dbReference>
<reference evidence="1" key="2">
    <citation type="submission" date="2018-02" db="EMBL/GenBank/DDBJ databases">
        <authorList>
            <person name="Cohen D.B."/>
            <person name="Kent A.D."/>
        </authorList>
    </citation>
    <scope>NUCLEOTIDE SEQUENCE</scope>
    <source>
        <strain evidence="1">Spain3473</strain>
        <strain evidence="2">Spain939</strain>
    </source>
</reference>
<evidence type="ECO:0000313" key="6">
    <source>
        <dbReference type="Proteomes" id="UP000285038"/>
    </source>
</evidence>
<evidence type="ECO:0000313" key="1">
    <source>
        <dbReference type="EMBL" id="RJP10890.1"/>
    </source>
</evidence>
<evidence type="ECO:0000313" key="4">
    <source>
        <dbReference type="Proteomes" id="UP000265600"/>
    </source>
</evidence>
<accession>A0A3A4WQU3</accession>
<keyword evidence="6" id="KW-1185">Reference proteome</keyword>
<proteinExistence type="predicted"/>
<evidence type="ECO:0000313" key="3">
    <source>
        <dbReference type="EMBL" id="RJY10631.1"/>
    </source>
</evidence>
<dbReference type="Proteomes" id="UP000265600">
    <property type="component" value="Unassembled WGS sequence"/>
</dbReference>
<dbReference type="EMBL" id="PTTJ01000097">
    <property type="protein sequence ID" value="RJP10890.1"/>
    <property type="molecule type" value="Genomic_DNA"/>
</dbReference>
<comment type="caution">
    <text evidence="1">The sequence shown here is derived from an EMBL/GenBank/DDBJ whole genome shotgun (WGS) entry which is preliminary data.</text>
</comment>
<evidence type="ECO:0008006" key="7">
    <source>
        <dbReference type="Google" id="ProtNLM"/>
    </source>
</evidence>
<organism evidence="1 4">
    <name type="scientific">Streptococcus pseudopneumoniae</name>
    <dbReference type="NCBI Taxonomy" id="257758"/>
    <lineage>
        <taxon>Bacteria</taxon>
        <taxon>Bacillati</taxon>
        <taxon>Bacillota</taxon>
        <taxon>Bacilli</taxon>
        <taxon>Lactobacillales</taxon>
        <taxon>Streptococcaceae</taxon>
        <taxon>Streptococcus</taxon>
    </lineage>
</organism>
<evidence type="ECO:0000313" key="5">
    <source>
        <dbReference type="Proteomes" id="UP000266144"/>
    </source>
</evidence>
<dbReference type="EMBL" id="RAHZ01000044">
    <property type="protein sequence ID" value="RJY10631.1"/>
    <property type="molecule type" value="Genomic_DNA"/>
</dbReference>
<dbReference type="Proteomes" id="UP000285038">
    <property type="component" value="Unassembled WGS sequence"/>
</dbReference>
<name>A0A3A4WQU3_9STRE</name>
<dbReference type="AlphaFoldDB" id="A0A3A4WQU3"/>
<gene>
    <name evidence="2" type="ORF">C5O68_10555</name>
    <name evidence="1" type="ORF">C5O69_07520</name>
    <name evidence="3" type="ORF">D6867_07590</name>
</gene>